<accession>A0A1H7NU29</accession>
<evidence type="ECO:0000259" key="1">
    <source>
        <dbReference type="PROSITE" id="PS50994"/>
    </source>
</evidence>
<dbReference type="PANTHER" id="PTHR47515">
    <property type="entry name" value="LOW CALCIUM RESPONSE LOCUS PROTEIN T"/>
    <property type="match status" value="1"/>
</dbReference>
<dbReference type="SUPFAM" id="SSF53098">
    <property type="entry name" value="Ribonuclease H-like"/>
    <property type="match status" value="1"/>
</dbReference>
<dbReference type="Gene3D" id="3.30.420.10">
    <property type="entry name" value="Ribonuclease H-like superfamily/Ribonuclease H"/>
    <property type="match status" value="1"/>
</dbReference>
<sequence>MVIADPTDNGLCESFNGRLRDECLNTHEFESLEQAQRIIEAWRRDYNDHRPHGSLGKLTPSEYVKTKQVRLPEAARF</sequence>
<reference evidence="2 3" key="1">
    <citation type="submission" date="2016-10" db="EMBL/GenBank/DDBJ databases">
        <authorList>
            <person name="de Groot N.N."/>
        </authorList>
    </citation>
    <scope>NUCLEOTIDE SEQUENCE [LARGE SCALE GENOMIC DNA]</scope>
    <source>
        <strain evidence="2 3">Nv1</strain>
    </source>
</reference>
<dbReference type="Proteomes" id="UP000198620">
    <property type="component" value="Unassembled WGS sequence"/>
</dbReference>
<proteinExistence type="predicted"/>
<evidence type="ECO:0000313" key="3">
    <source>
        <dbReference type="Proteomes" id="UP000198620"/>
    </source>
</evidence>
<dbReference type="EMBL" id="FOBH01000007">
    <property type="protein sequence ID" value="SEL27150.1"/>
    <property type="molecule type" value="Genomic_DNA"/>
</dbReference>
<dbReference type="InterPro" id="IPR036397">
    <property type="entry name" value="RNaseH_sf"/>
</dbReference>
<evidence type="ECO:0000313" key="2">
    <source>
        <dbReference type="EMBL" id="SEL27150.1"/>
    </source>
</evidence>
<dbReference type="InterPro" id="IPR012337">
    <property type="entry name" value="RNaseH-like_sf"/>
</dbReference>
<feature type="domain" description="Integrase catalytic" evidence="1">
    <location>
        <begin position="1"/>
        <end position="68"/>
    </location>
</feature>
<dbReference type="AlphaFoldDB" id="A0A1H7NU29"/>
<dbReference type="STRING" id="1233.SAMN05216387_107142"/>
<dbReference type="InterPro" id="IPR001584">
    <property type="entry name" value="Integrase_cat-core"/>
</dbReference>
<dbReference type="PROSITE" id="PS50994">
    <property type="entry name" value="INTEGRASE"/>
    <property type="match status" value="1"/>
</dbReference>
<dbReference type="GO" id="GO:0015074">
    <property type="term" value="P:DNA integration"/>
    <property type="evidence" value="ECO:0007669"/>
    <property type="project" value="InterPro"/>
</dbReference>
<name>A0A1H7NU29_9PROT</name>
<dbReference type="Pfam" id="PF13683">
    <property type="entry name" value="rve_3"/>
    <property type="match status" value="1"/>
</dbReference>
<protein>
    <submittedName>
        <fullName evidence="2">Putative transposase</fullName>
    </submittedName>
</protein>
<keyword evidence="3" id="KW-1185">Reference proteome</keyword>
<dbReference type="GO" id="GO:0003676">
    <property type="term" value="F:nucleic acid binding"/>
    <property type="evidence" value="ECO:0007669"/>
    <property type="project" value="InterPro"/>
</dbReference>
<gene>
    <name evidence="2" type="ORF">SAMN05216387_107142</name>
</gene>
<organism evidence="2 3">
    <name type="scientific">Nitrosovibrio tenuis</name>
    <dbReference type="NCBI Taxonomy" id="1233"/>
    <lineage>
        <taxon>Bacteria</taxon>
        <taxon>Pseudomonadati</taxon>
        <taxon>Pseudomonadota</taxon>
        <taxon>Betaproteobacteria</taxon>
        <taxon>Nitrosomonadales</taxon>
        <taxon>Nitrosomonadaceae</taxon>
        <taxon>Nitrosovibrio</taxon>
    </lineage>
</organism>
<dbReference type="PANTHER" id="PTHR47515:SF1">
    <property type="entry name" value="BLR2054 PROTEIN"/>
    <property type="match status" value="1"/>
</dbReference>